<organism evidence="1 2">
    <name type="scientific">Candidatus Electrothrix marina</name>
    <dbReference type="NCBI Taxonomy" id="1859130"/>
    <lineage>
        <taxon>Bacteria</taxon>
        <taxon>Pseudomonadati</taxon>
        <taxon>Thermodesulfobacteriota</taxon>
        <taxon>Desulfobulbia</taxon>
        <taxon>Desulfobulbales</taxon>
        <taxon>Desulfobulbaceae</taxon>
        <taxon>Candidatus Electrothrix</taxon>
    </lineage>
</organism>
<proteinExistence type="predicted"/>
<evidence type="ECO:0000313" key="1">
    <source>
        <dbReference type="EMBL" id="RWX50030.1"/>
    </source>
</evidence>
<accession>A0A3S3R4I5</accession>
<sequence>CSQENHPSLLDISCSRSPYLLTYTIISREIICYEAVEIEQQDCLWKKGRTEMIQAKNIPAIEDFIKALEPVIRRVVREELNAIVEQQPEVFQLTPDSPLYDELVELKERKDRGELEFISHDEVWG</sequence>
<feature type="non-terminal residue" evidence="1">
    <location>
        <position position="1"/>
    </location>
</feature>
<comment type="caution">
    <text evidence="1">The sequence shown here is derived from an EMBL/GenBank/DDBJ whole genome shotgun (WGS) entry which is preliminary data.</text>
</comment>
<dbReference type="Proteomes" id="UP000287615">
    <property type="component" value="Unassembled WGS sequence"/>
</dbReference>
<gene>
    <name evidence="1" type="ORF">VU00_11612</name>
</gene>
<dbReference type="AlphaFoldDB" id="A0A3S3R4I5"/>
<protein>
    <submittedName>
        <fullName evidence="1">Uncharacterized protein</fullName>
    </submittedName>
</protein>
<reference evidence="1 2" key="1">
    <citation type="submission" date="2017-01" db="EMBL/GenBank/DDBJ databases">
        <title>The cable genome- insights into the physiology and evolution of filamentous bacteria capable of sulfide oxidation via long distance electron transfer.</title>
        <authorList>
            <person name="Schreiber L."/>
            <person name="Bjerg J.T."/>
            <person name="Boggild A."/>
            <person name="Van De Vossenberg J."/>
            <person name="Meysman F."/>
            <person name="Nielsen L.P."/>
            <person name="Schramm A."/>
            <person name="Kjeldsen K.U."/>
        </authorList>
    </citation>
    <scope>NUCLEOTIDE SEQUENCE [LARGE SCALE GENOMIC DNA]</scope>
    <source>
        <strain evidence="1">A3</strain>
    </source>
</reference>
<evidence type="ECO:0000313" key="2">
    <source>
        <dbReference type="Proteomes" id="UP000287615"/>
    </source>
</evidence>
<name>A0A3S3R4I5_9BACT</name>
<dbReference type="EMBL" id="MTKR01000161">
    <property type="protein sequence ID" value="RWX50030.1"/>
    <property type="molecule type" value="Genomic_DNA"/>
</dbReference>